<keyword evidence="4" id="KW-1185">Reference proteome</keyword>
<evidence type="ECO:0000313" key="4">
    <source>
        <dbReference type="Proteomes" id="UP001164929"/>
    </source>
</evidence>
<protein>
    <recommendedName>
        <fullName evidence="5">BZIP domain-containing protein</fullName>
    </recommendedName>
</protein>
<dbReference type="AlphaFoldDB" id="A0AAD6WA83"/>
<keyword evidence="1" id="KW-0175">Coiled coil</keyword>
<dbReference type="Proteomes" id="UP001164929">
    <property type="component" value="Chromosome 3"/>
</dbReference>
<sequence>MEGATSNMWEMLPDIFSPADAGGLNALLFMEPSPSPSAELVSNQFPKTTDANLKGATRYTAAQKKRLADRAYRERCKELKMNTMNKLDELTIENDRLRRENDSLKKEEVLLLQTLQRQKDEMKQLEKEFGQLKGQLNSQNTVVEVLLKQLTGSNYEDPQRENTQLKHDINLLTKRIDNQENMNVTQLQAKIEQLENEKHSLQVIIDALCEKITKDKDRLGPQELASQEEHVQMKRNCSIQKFEDGGGPPPLAALQDEGKDVFLRYCKILFATARRRCVSSRTSSEMELLGSFRNPNPASVFKPSVSWPSFFSEKIAVNMKREAKDSSVLPEAHRRSLSPHAPPISSPQPADLVVNMKREAKDHIKEEHLMSNLKLSDSEGNSTNEFGDRSDAENRGILFNDQIPVLHQADGDGTSIDAVPSSNLNVASKKLRKRKFGTSDGGKQQKVKFDEFGCKRMKNENTSMEAENELMMEKCAREKNDLSRKRQTVEYLEEKCNEETAVLAELSMILINNGNENVIELRERIEQLESSRAQLLAGIAQLREL</sequence>
<reference evidence="3" key="1">
    <citation type="journal article" date="2023" name="Mol. Ecol. Resour.">
        <title>Chromosome-level genome assembly of a triploid poplar Populus alba 'Berolinensis'.</title>
        <authorList>
            <person name="Chen S."/>
            <person name="Yu Y."/>
            <person name="Wang X."/>
            <person name="Wang S."/>
            <person name="Zhang T."/>
            <person name="Zhou Y."/>
            <person name="He R."/>
            <person name="Meng N."/>
            <person name="Wang Y."/>
            <person name="Liu W."/>
            <person name="Liu Z."/>
            <person name="Liu J."/>
            <person name="Guo Q."/>
            <person name="Huang H."/>
            <person name="Sederoff R.R."/>
            <person name="Wang G."/>
            <person name="Qu G."/>
            <person name="Chen S."/>
        </authorList>
    </citation>
    <scope>NUCLEOTIDE SEQUENCE</scope>
    <source>
        <strain evidence="3">SC-2020</strain>
    </source>
</reference>
<proteinExistence type="predicted"/>
<dbReference type="EMBL" id="JAQIZT010000003">
    <property type="protein sequence ID" value="KAJ7004416.1"/>
    <property type="molecule type" value="Genomic_DNA"/>
</dbReference>
<organism evidence="3 4">
    <name type="scientific">Populus alba x Populus x berolinensis</name>
    <dbReference type="NCBI Taxonomy" id="444605"/>
    <lineage>
        <taxon>Eukaryota</taxon>
        <taxon>Viridiplantae</taxon>
        <taxon>Streptophyta</taxon>
        <taxon>Embryophyta</taxon>
        <taxon>Tracheophyta</taxon>
        <taxon>Spermatophyta</taxon>
        <taxon>Magnoliopsida</taxon>
        <taxon>eudicotyledons</taxon>
        <taxon>Gunneridae</taxon>
        <taxon>Pentapetalae</taxon>
        <taxon>rosids</taxon>
        <taxon>fabids</taxon>
        <taxon>Malpighiales</taxon>
        <taxon>Salicaceae</taxon>
        <taxon>Saliceae</taxon>
        <taxon>Populus</taxon>
    </lineage>
</organism>
<feature type="coiled-coil region" evidence="1">
    <location>
        <begin position="73"/>
        <end position="211"/>
    </location>
</feature>
<evidence type="ECO:0000313" key="3">
    <source>
        <dbReference type="EMBL" id="KAJ7004416.1"/>
    </source>
</evidence>
<comment type="caution">
    <text evidence="3">The sequence shown here is derived from an EMBL/GenBank/DDBJ whole genome shotgun (WGS) entry which is preliminary data.</text>
</comment>
<evidence type="ECO:0008006" key="5">
    <source>
        <dbReference type="Google" id="ProtNLM"/>
    </source>
</evidence>
<evidence type="ECO:0000256" key="2">
    <source>
        <dbReference type="SAM" id="MobiDB-lite"/>
    </source>
</evidence>
<gene>
    <name evidence="3" type="ORF">NC653_009324</name>
</gene>
<feature type="coiled-coil region" evidence="1">
    <location>
        <begin position="454"/>
        <end position="545"/>
    </location>
</feature>
<name>A0AAD6WA83_9ROSI</name>
<feature type="region of interest" description="Disordered" evidence="2">
    <location>
        <begin position="326"/>
        <end position="349"/>
    </location>
</feature>
<evidence type="ECO:0000256" key="1">
    <source>
        <dbReference type="SAM" id="Coils"/>
    </source>
</evidence>
<accession>A0AAD6WA83</accession>